<evidence type="ECO:0008006" key="4">
    <source>
        <dbReference type="Google" id="ProtNLM"/>
    </source>
</evidence>
<dbReference type="EMBL" id="JBIAFJ010000017">
    <property type="protein sequence ID" value="MFE9171710.1"/>
    <property type="molecule type" value="Genomic_DNA"/>
</dbReference>
<feature type="transmembrane region" description="Helical" evidence="1">
    <location>
        <begin position="40"/>
        <end position="57"/>
    </location>
</feature>
<evidence type="ECO:0000313" key="3">
    <source>
        <dbReference type="Proteomes" id="UP001601197"/>
    </source>
</evidence>
<keyword evidence="1" id="KW-0812">Transmembrane</keyword>
<reference evidence="2 3" key="1">
    <citation type="submission" date="2024-10" db="EMBL/GenBank/DDBJ databases">
        <title>The Natural Products Discovery Center: Release of the First 8490 Sequenced Strains for Exploring Actinobacteria Biosynthetic Diversity.</title>
        <authorList>
            <person name="Kalkreuter E."/>
            <person name="Kautsar S.A."/>
            <person name="Yang D."/>
            <person name="Bader C.D."/>
            <person name="Teijaro C.N."/>
            <person name="Fluegel L."/>
            <person name="Davis C.M."/>
            <person name="Simpson J.R."/>
            <person name="Lauterbach L."/>
            <person name="Steele A.D."/>
            <person name="Gui C."/>
            <person name="Meng S."/>
            <person name="Li G."/>
            <person name="Viehrig K."/>
            <person name="Ye F."/>
            <person name="Su P."/>
            <person name="Kiefer A.F."/>
            <person name="Nichols A."/>
            <person name="Cepeda A.J."/>
            <person name="Yan W."/>
            <person name="Fan B."/>
            <person name="Jiang Y."/>
            <person name="Adhikari A."/>
            <person name="Zheng C.-J."/>
            <person name="Schuster L."/>
            <person name="Cowan T.M."/>
            <person name="Smanski M.J."/>
            <person name="Chevrette M.G."/>
            <person name="De Carvalho L.P.S."/>
            <person name="Shen B."/>
        </authorList>
    </citation>
    <scope>NUCLEOTIDE SEQUENCE [LARGE SCALE GENOMIC DNA]</scope>
    <source>
        <strain evidence="2 3">NPDC007147</strain>
    </source>
</reference>
<dbReference type="RefSeq" id="WP_388348786.1">
    <property type="nucleotide sequence ID" value="NZ_JBIAFJ010000017.1"/>
</dbReference>
<keyword evidence="3" id="KW-1185">Reference proteome</keyword>
<organism evidence="2 3">
    <name type="scientific">Streptomyces kebangsaanensis</name>
    <dbReference type="NCBI Taxonomy" id="864058"/>
    <lineage>
        <taxon>Bacteria</taxon>
        <taxon>Bacillati</taxon>
        <taxon>Actinomycetota</taxon>
        <taxon>Actinomycetes</taxon>
        <taxon>Kitasatosporales</taxon>
        <taxon>Streptomycetaceae</taxon>
        <taxon>Streptomyces</taxon>
    </lineage>
</organism>
<feature type="transmembrane region" description="Helical" evidence="1">
    <location>
        <begin position="6"/>
        <end position="28"/>
    </location>
</feature>
<dbReference type="Proteomes" id="UP001601197">
    <property type="component" value="Unassembled WGS sequence"/>
</dbReference>
<feature type="transmembrane region" description="Helical" evidence="1">
    <location>
        <begin position="63"/>
        <end position="84"/>
    </location>
</feature>
<evidence type="ECO:0000313" key="2">
    <source>
        <dbReference type="EMBL" id="MFE9171710.1"/>
    </source>
</evidence>
<evidence type="ECO:0000256" key="1">
    <source>
        <dbReference type="SAM" id="Phobius"/>
    </source>
</evidence>
<comment type="caution">
    <text evidence="2">The sequence shown here is derived from an EMBL/GenBank/DDBJ whole genome shotgun (WGS) entry which is preliminary data.</text>
</comment>
<protein>
    <recommendedName>
        <fullName evidence="4">DUF5134 domain-containing protein</fullName>
    </recommendedName>
</protein>
<proteinExistence type="predicted"/>
<accession>A0ABW6KUZ9</accession>
<keyword evidence="1" id="KW-0472">Membrane</keyword>
<feature type="transmembrane region" description="Helical" evidence="1">
    <location>
        <begin position="105"/>
        <end position="127"/>
    </location>
</feature>
<keyword evidence="1" id="KW-1133">Transmembrane helix</keyword>
<gene>
    <name evidence="2" type="ORF">ACFYNZ_19745</name>
</gene>
<sequence length="128" mass="13966">MHHDPYLPVAFWIAAATASTAVFLTAYIRWMPTRSTKVRVCFAPLLAGGFAFASATVKDMRPVELLSMYTLGLLGMVLGVLGRQKELARLALDQERNGRTADNRAPFGMVAQFLVAVLALGGLSLYVY</sequence>
<name>A0ABW6KUZ9_9ACTN</name>